<dbReference type="RefSeq" id="WP_176627025.1">
    <property type="nucleotide sequence ID" value="NZ_JABXXQ010000735.1"/>
</dbReference>
<sequence length="81" mass="9299">MDLSFRKSRARSYLKEIDPNWRLFESRASDFDGVVNPEKYHVVEAARNVLVTGNVYDNQGMSIDDVESFIEHKSGKSGLFE</sequence>
<name>A0A850NXT6_9PROT</name>
<proteinExistence type="predicted"/>
<evidence type="ECO:0000313" key="2">
    <source>
        <dbReference type="Proteomes" id="UP000565205"/>
    </source>
</evidence>
<gene>
    <name evidence="1" type="ORF">HUK83_18205</name>
</gene>
<comment type="caution">
    <text evidence="1">The sequence shown here is derived from an EMBL/GenBank/DDBJ whole genome shotgun (WGS) entry which is preliminary data.</text>
</comment>
<dbReference type="Proteomes" id="UP000565205">
    <property type="component" value="Unassembled WGS sequence"/>
</dbReference>
<dbReference type="AlphaFoldDB" id="A0A850NXT6"/>
<dbReference type="EMBL" id="JABXXQ010000735">
    <property type="protein sequence ID" value="NVN32262.1"/>
    <property type="molecule type" value="Genomic_DNA"/>
</dbReference>
<evidence type="ECO:0000313" key="1">
    <source>
        <dbReference type="EMBL" id="NVN32262.1"/>
    </source>
</evidence>
<organism evidence="1 2">
    <name type="scientific">Endobacter medicaginis</name>
    <dbReference type="NCBI Taxonomy" id="1181271"/>
    <lineage>
        <taxon>Bacteria</taxon>
        <taxon>Pseudomonadati</taxon>
        <taxon>Pseudomonadota</taxon>
        <taxon>Alphaproteobacteria</taxon>
        <taxon>Acetobacterales</taxon>
        <taxon>Acetobacteraceae</taxon>
        <taxon>Endobacter</taxon>
    </lineage>
</organism>
<reference evidence="1 2" key="1">
    <citation type="submission" date="2020-06" db="EMBL/GenBank/DDBJ databases">
        <title>Description of novel acetic acid bacteria.</title>
        <authorList>
            <person name="Sombolestani A."/>
        </authorList>
    </citation>
    <scope>NUCLEOTIDE SEQUENCE [LARGE SCALE GENOMIC DNA]</scope>
    <source>
        <strain evidence="1 2">LMG 26838</strain>
    </source>
</reference>
<accession>A0A850NXT6</accession>
<protein>
    <submittedName>
        <fullName evidence="1">Uncharacterized protein</fullName>
    </submittedName>
</protein>